<name>A0AAP0P9B7_9MAGN</name>
<keyword evidence="2" id="KW-1133">Transmembrane helix</keyword>
<sequence length="218" mass="24092">MVASLSQPATTSPPSGDWAPLTIHEKEKGKGSCCRGHVVATPILHGHATSSREDAQRRPALGPLLGDQLARGQKPLVWRLKVDQSTIVDWLFDRRARSLFGLGSGMARTKTIEAPNESEQEKENTGQQLAIRMSQANAVEPSSSDITESDRGEEGEGDENRDFKEKVEKEMKNEVEMKEQSKVEMGVAMVVAMVVVVVVEVEVKVKMVPLKKMRRKCK</sequence>
<dbReference type="EMBL" id="JBBNAF010000006">
    <property type="protein sequence ID" value="KAK9135697.1"/>
    <property type="molecule type" value="Genomic_DNA"/>
</dbReference>
<organism evidence="3 4">
    <name type="scientific">Stephania yunnanensis</name>
    <dbReference type="NCBI Taxonomy" id="152371"/>
    <lineage>
        <taxon>Eukaryota</taxon>
        <taxon>Viridiplantae</taxon>
        <taxon>Streptophyta</taxon>
        <taxon>Embryophyta</taxon>
        <taxon>Tracheophyta</taxon>
        <taxon>Spermatophyta</taxon>
        <taxon>Magnoliopsida</taxon>
        <taxon>Ranunculales</taxon>
        <taxon>Menispermaceae</taxon>
        <taxon>Menispermoideae</taxon>
        <taxon>Cissampelideae</taxon>
        <taxon>Stephania</taxon>
    </lineage>
</organism>
<reference evidence="3 4" key="1">
    <citation type="submission" date="2024-01" db="EMBL/GenBank/DDBJ databases">
        <title>Genome assemblies of Stephania.</title>
        <authorList>
            <person name="Yang L."/>
        </authorList>
    </citation>
    <scope>NUCLEOTIDE SEQUENCE [LARGE SCALE GENOMIC DNA]</scope>
    <source>
        <strain evidence="3">YNDBR</strain>
        <tissue evidence="3">Leaf</tissue>
    </source>
</reference>
<evidence type="ECO:0000256" key="1">
    <source>
        <dbReference type="SAM" id="MobiDB-lite"/>
    </source>
</evidence>
<feature type="region of interest" description="Disordered" evidence="1">
    <location>
        <begin position="1"/>
        <end position="20"/>
    </location>
</feature>
<evidence type="ECO:0000256" key="2">
    <source>
        <dbReference type="SAM" id="Phobius"/>
    </source>
</evidence>
<proteinExistence type="predicted"/>
<dbReference type="AlphaFoldDB" id="A0AAP0P9B7"/>
<feature type="compositionally biased region" description="Polar residues" evidence="1">
    <location>
        <begin position="134"/>
        <end position="146"/>
    </location>
</feature>
<dbReference type="Proteomes" id="UP001420932">
    <property type="component" value="Unassembled WGS sequence"/>
</dbReference>
<accession>A0AAP0P9B7</accession>
<gene>
    <name evidence="3" type="ORF">Syun_015027</name>
</gene>
<feature type="compositionally biased region" description="Polar residues" evidence="1">
    <location>
        <begin position="1"/>
        <end position="14"/>
    </location>
</feature>
<evidence type="ECO:0000313" key="3">
    <source>
        <dbReference type="EMBL" id="KAK9135697.1"/>
    </source>
</evidence>
<protein>
    <submittedName>
        <fullName evidence="3">Uncharacterized protein</fullName>
    </submittedName>
</protein>
<feature type="region of interest" description="Disordered" evidence="1">
    <location>
        <begin position="134"/>
        <end position="166"/>
    </location>
</feature>
<feature type="compositionally biased region" description="Basic and acidic residues" evidence="1">
    <location>
        <begin position="148"/>
        <end position="166"/>
    </location>
</feature>
<comment type="caution">
    <text evidence="3">The sequence shown here is derived from an EMBL/GenBank/DDBJ whole genome shotgun (WGS) entry which is preliminary data.</text>
</comment>
<keyword evidence="2" id="KW-0812">Transmembrane</keyword>
<feature type="transmembrane region" description="Helical" evidence="2">
    <location>
        <begin position="185"/>
        <end position="205"/>
    </location>
</feature>
<evidence type="ECO:0000313" key="4">
    <source>
        <dbReference type="Proteomes" id="UP001420932"/>
    </source>
</evidence>
<keyword evidence="4" id="KW-1185">Reference proteome</keyword>
<keyword evidence="2" id="KW-0472">Membrane</keyword>